<dbReference type="GO" id="GO:0044594">
    <property type="term" value="F:17-beta-hydroxysteroid dehydrogenase (NAD+) activity"/>
    <property type="evidence" value="ECO:0007669"/>
    <property type="project" value="TreeGrafter"/>
</dbReference>
<feature type="domain" description="MaoC-like" evidence="3">
    <location>
        <begin position="195"/>
        <end position="292"/>
    </location>
</feature>
<dbReference type="Pfam" id="PF01575">
    <property type="entry name" value="MaoC_dehydratas"/>
    <property type="match status" value="1"/>
</dbReference>
<dbReference type="PANTHER" id="PTHR13078">
    <property type="entry name" value="PEROXISOMAL MULTIFUNCTIONAL ENZYME TYPE 2-RELATED"/>
    <property type="match status" value="1"/>
</dbReference>
<dbReference type="KEGG" id="spac:B1H29_25850"/>
<dbReference type="InterPro" id="IPR054357">
    <property type="entry name" value="MFE-2_N"/>
</dbReference>
<dbReference type="GO" id="GO:0006635">
    <property type="term" value="P:fatty acid beta-oxidation"/>
    <property type="evidence" value="ECO:0007669"/>
    <property type="project" value="TreeGrafter"/>
</dbReference>
<dbReference type="AlphaFoldDB" id="A0A1S6JDJ9"/>
<dbReference type="InterPro" id="IPR002539">
    <property type="entry name" value="MaoC-like_dom"/>
</dbReference>
<evidence type="ECO:0000256" key="2">
    <source>
        <dbReference type="SAM" id="MobiDB-lite"/>
    </source>
</evidence>
<organism evidence="5 6">
    <name type="scientific">Streptomyces pactum</name>
    <dbReference type="NCBI Taxonomy" id="68249"/>
    <lineage>
        <taxon>Bacteria</taxon>
        <taxon>Bacillati</taxon>
        <taxon>Actinomycetota</taxon>
        <taxon>Actinomycetes</taxon>
        <taxon>Kitasatosporales</taxon>
        <taxon>Streptomycetaceae</taxon>
        <taxon>Streptomyces</taxon>
    </lineage>
</organism>
<dbReference type="GO" id="GO:0003857">
    <property type="term" value="F:(3S)-3-hydroxyacyl-CoA dehydrogenase (NAD+) activity"/>
    <property type="evidence" value="ECO:0007669"/>
    <property type="project" value="TreeGrafter"/>
</dbReference>
<feature type="domain" description="Peroxisomal multifunctional enzyme type 2-like N-terminal" evidence="4">
    <location>
        <begin position="51"/>
        <end position="177"/>
    </location>
</feature>
<evidence type="ECO:0000256" key="1">
    <source>
        <dbReference type="ARBA" id="ARBA00005254"/>
    </source>
</evidence>
<evidence type="ECO:0000313" key="6">
    <source>
        <dbReference type="Proteomes" id="UP000189443"/>
    </source>
</evidence>
<dbReference type="STRING" id="68249.BC342_09300"/>
<feature type="compositionally biased region" description="Gly residues" evidence="2">
    <location>
        <begin position="329"/>
        <end position="338"/>
    </location>
</feature>
<dbReference type="Pfam" id="PF22622">
    <property type="entry name" value="MFE-2_hydrat-2_N"/>
    <property type="match status" value="1"/>
</dbReference>
<proteinExistence type="inferred from homology"/>
<protein>
    <submittedName>
        <fullName evidence="5">3-alpha,7-alpha, 12-alpha-trihydroxy-5-beta-cholest-24-enoyl-CoA hydratase</fullName>
    </submittedName>
</protein>
<accession>A0A1S6JDJ9</accession>
<dbReference type="Gene3D" id="3.10.129.10">
    <property type="entry name" value="Hotdog Thioesterase"/>
    <property type="match status" value="1"/>
</dbReference>
<evidence type="ECO:0000259" key="4">
    <source>
        <dbReference type="Pfam" id="PF22622"/>
    </source>
</evidence>
<evidence type="ECO:0000259" key="3">
    <source>
        <dbReference type="Pfam" id="PF01575"/>
    </source>
</evidence>
<dbReference type="PANTHER" id="PTHR13078:SF59">
    <property type="entry name" value="ENOYL-COA HYDRATASE CHSH3"/>
    <property type="match status" value="1"/>
</dbReference>
<comment type="similarity">
    <text evidence="1">Belongs to the enoyl-CoA hydratase/isomerase family.</text>
</comment>
<dbReference type="InterPro" id="IPR029069">
    <property type="entry name" value="HotDog_dom_sf"/>
</dbReference>
<dbReference type="EMBL" id="CP019724">
    <property type="protein sequence ID" value="AQS69850.1"/>
    <property type="molecule type" value="Genomic_DNA"/>
</dbReference>
<sequence>MRLSGGWRDKCHGRAASRTVVAVRDGATGRAMPINAAEALAAAPRVREIAWDHRDVLLYHLGIGAGLPATDPRELRYTLESRLHVLPSFATVAGGGPPGVIGALSVPGVDVDLAHVLHGGQCLRPYRPVPVRGRARAASRIVAAYDKGTAAVLVLRTEVTDADGPLWTDEAEIFVRGEGGWGGERGPSGRPAPPPAAAPDHVAERPVREDQALLHRLSGDWNPLHADPEFAARAGFDRPVLHGLCTYGSTLKSVVDTLLDGDVTRVREYRTRFAGVVYPGETLRVRMWRSAVPDGGGPVRDGGGPVPDDGGLVRGGGDPARDGEAPVPGDGGPVGGGGGAVRVAVSAVERGDAPVLADTVVRYG</sequence>
<dbReference type="Proteomes" id="UP000189443">
    <property type="component" value="Chromosome"/>
</dbReference>
<keyword evidence="6" id="KW-1185">Reference proteome</keyword>
<evidence type="ECO:0000313" key="5">
    <source>
        <dbReference type="EMBL" id="AQS69850.1"/>
    </source>
</evidence>
<feature type="region of interest" description="Disordered" evidence="2">
    <location>
        <begin position="178"/>
        <end position="204"/>
    </location>
</feature>
<gene>
    <name evidence="5" type="ORF">B1H29_25850</name>
</gene>
<reference evidence="5 6" key="1">
    <citation type="submission" date="2017-02" db="EMBL/GenBank/DDBJ databases">
        <title>Streptomyces pactum ACT12 Genome sequencing and assembly.</title>
        <authorList>
            <person name="Xue Q."/>
            <person name="Yan X."/>
            <person name="Jia L."/>
            <person name="Yan H."/>
        </authorList>
    </citation>
    <scope>NUCLEOTIDE SEQUENCE [LARGE SCALE GENOMIC DNA]</scope>
    <source>
        <strain evidence="5 6">ACT12</strain>
    </source>
</reference>
<name>A0A1S6JDJ9_9ACTN</name>
<dbReference type="CDD" id="cd03448">
    <property type="entry name" value="HDE_HSD"/>
    <property type="match status" value="1"/>
</dbReference>
<feature type="compositionally biased region" description="Gly residues" evidence="2">
    <location>
        <begin position="294"/>
        <end position="305"/>
    </location>
</feature>
<dbReference type="GO" id="GO:0004300">
    <property type="term" value="F:enoyl-CoA hydratase activity"/>
    <property type="evidence" value="ECO:0007669"/>
    <property type="project" value="TreeGrafter"/>
</dbReference>
<feature type="region of interest" description="Disordered" evidence="2">
    <location>
        <begin position="294"/>
        <end position="338"/>
    </location>
</feature>
<dbReference type="OrthoDB" id="5522043at2"/>
<dbReference type="SUPFAM" id="SSF54637">
    <property type="entry name" value="Thioesterase/thiol ester dehydrase-isomerase"/>
    <property type="match status" value="2"/>
</dbReference>